<dbReference type="EMBL" id="BAABGN010000004">
    <property type="protein sequence ID" value="GAA4420218.1"/>
    <property type="molecule type" value="Genomic_DNA"/>
</dbReference>
<dbReference type="NCBIfam" id="NF009967">
    <property type="entry name" value="PRK13430.1"/>
    <property type="match status" value="1"/>
</dbReference>
<dbReference type="PROSITE" id="PS00389">
    <property type="entry name" value="ATPASE_DELTA"/>
    <property type="match status" value="1"/>
</dbReference>
<accession>A0ABP8L1A6</accession>
<evidence type="ECO:0000256" key="7">
    <source>
        <dbReference type="ARBA" id="ARBA00023310"/>
    </source>
</evidence>
<keyword evidence="7 8" id="KW-0066">ATP synthesis</keyword>
<comment type="function">
    <text evidence="8">F(1)F(0) ATP synthase produces ATP from ADP in the presence of a proton or sodium gradient. F-type ATPases consist of two structural domains, F(1) containing the extramembraneous catalytic core and F(0) containing the membrane proton channel, linked together by a central stalk and a peripheral stalk. During catalysis, ATP synthesis in the catalytic domain of F(1) is coupled via a rotary mechanism of the central stalk subunits to proton translocation.</text>
</comment>
<dbReference type="InterPro" id="IPR020781">
    <property type="entry name" value="ATPase_OSCP/d_CS"/>
</dbReference>
<evidence type="ECO:0000313" key="11">
    <source>
        <dbReference type="Proteomes" id="UP001500622"/>
    </source>
</evidence>
<dbReference type="RefSeq" id="WP_345214835.1">
    <property type="nucleotide sequence ID" value="NZ_BAABGN010000002.1"/>
</dbReference>
<keyword evidence="8" id="KW-1003">Cell membrane</keyword>
<dbReference type="EMBL" id="BAABGN010000002">
    <property type="protein sequence ID" value="GAA4416639.1"/>
    <property type="molecule type" value="Genomic_DNA"/>
</dbReference>
<comment type="caution">
    <text evidence="10">The sequence shown here is derived from an EMBL/GenBank/DDBJ whole genome shotgun (WGS) entry which is preliminary data.</text>
</comment>
<organism evidence="10 11">
    <name type="scientific">Georgenia halophila</name>
    <dbReference type="NCBI Taxonomy" id="620889"/>
    <lineage>
        <taxon>Bacteria</taxon>
        <taxon>Bacillati</taxon>
        <taxon>Actinomycetota</taxon>
        <taxon>Actinomycetes</taxon>
        <taxon>Micrococcales</taxon>
        <taxon>Bogoriellaceae</taxon>
        <taxon>Georgenia</taxon>
    </lineage>
</organism>
<comment type="function">
    <text evidence="8">This protein is part of the stalk that links CF(0) to CF(1). It either transmits conformational changes from CF(0) to CF(1) or is implicated in proton conduction.</text>
</comment>
<evidence type="ECO:0000256" key="2">
    <source>
        <dbReference type="ARBA" id="ARBA00022448"/>
    </source>
</evidence>
<proteinExistence type="inferred from homology"/>
<gene>
    <name evidence="8" type="primary">atpH</name>
    <name evidence="9" type="ORF">GCM10023169_04150</name>
    <name evidence="10" type="ORF">GCM10023169_11760</name>
</gene>
<reference evidence="11" key="2">
    <citation type="journal article" date="2019" name="Int. J. Syst. Evol. Microbiol.">
        <title>The Global Catalogue of Microorganisms (GCM) 10K type strain sequencing project: providing services to taxonomists for standard genome sequencing and annotation.</title>
        <authorList>
            <consortium name="The Broad Institute Genomics Platform"/>
            <consortium name="The Broad Institute Genome Sequencing Center for Infectious Disease"/>
            <person name="Wu L."/>
            <person name="Ma J."/>
        </authorList>
    </citation>
    <scope>NUCLEOTIDE SEQUENCE [LARGE SCALE GENOMIC DNA]</scope>
    <source>
        <strain evidence="11">JCM 17810</strain>
    </source>
</reference>
<reference evidence="10" key="3">
    <citation type="submission" date="2023-12" db="EMBL/GenBank/DDBJ databases">
        <authorList>
            <person name="Sun Q."/>
            <person name="Inoue M."/>
        </authorList>
    </citation>
    <scope>NUCLEOTIDE SEQUENCE</scope>
    <source>
        <strain evidence="10">JCM 17810</strain>
    </source>
</reference>
<keyword evidence="11" id="KW-1185">Reference proteome</keyword>
<name>A0ABP8L1A6_9MICO</name>
<keyword evidence="3 8" id="KW-0375">Hydrogen ion transport</keyword>
<evidence type="ECO:0000313" key="10">
    <source>
        <dbReference type="EMBL" id="GAA4420218.1"/>
    </source>
</evidence>
<dbReference type="InterPro" id="IPR000711">
    <property type="entry name" value="ATPase_OSCP/dsu"/>
</dbReference>
<dbReference type="PRINTS" id="PR00125">
    <property type="entry name" value="ATPASEDELTA"/>
</dbReference>
<dbReference type="Proteomes" id="UP001500622">
    <property type="component" value="Unassembled WGS sequence"/>
</dbReference>
<comment type="similarity">
    <text evidence="8">Belongs to the ATPase delta chain family.</text>
</comment>
<dbReference type="PANTHER" id="PTHR11910">
    <property type="entry name" value="ATP SYNTHASE DELTA CHAIN"/>
    <property type="match status" value="1"/>
</dbReference>
<evidence type="ECO:0000256" key="1">
    <source>
        <dbReference type="ARBA" id="ARBA00004370"/>
    </source>
</evidence>
<reference evidence="10" key="1">
    <citation type="journal article" date="2014" name="Int. J. Syst. Evol. Microbiol.">
        <title>Complete genome of a new Firmicutes species belonging to the dominant human colonic microbiota ('Ruminococcus bicirculans') reveals two chromosomes and a selective capacity to utilize plant glucans.</title>
        <authorList>
            <consortium name="NISC Comparative Sequencing Program"/>
            <person name="Wegmann U."/>
            <person name="Louis P."/>
            <person name="Goesmann A."/>
            <person name="Henrissat B."/>
            <person name="Duncan S.H."/>
            <person name="Flint H.J."/>
        </authorList>
    </citation>
    <scope>NUCLEOTIDE SEQUENCE</scope>
    <source>
        <strain evidence="10">JCM 17810</strain>
    </source>
</reference>
<evidence type="ECO:0000256" key="8">
    <source>
        <dbReference type="HAMAP-Rule" id="MF_01416"/>
    </source>
</evidence>
<sequence>MRATSTSALARAEERWEPVLRDSGESARGYGEQLFGVVDLLDSAVALRRALTDPSRDGADRAKLAQAVLGGKVEPEVLDLVAGLVRERWSEAADLTDAVEALAASSVLASAQQAGRLEEVEDEVYRLDRILIDQRELRRALSAHERSDEDRGRLMSSVLGGKVTPESELLAVRAASAPRGRSVHSLLRGIAEQAAARRQRLVASVTSAVPLTDAQIDRLTDILQRQHGSEVQIHVGIDPEVVGGLRVQVGDNVVDATLASRIADARRRLAG</sequence>
<dbReference type="HAMAP" id="MF_01416">
    <property type="entry name" value="ATP_synth_delta_bact"/>
    <property type="match status" value="1"/>
</dbReference>
<keyword evidence="4 8" id="KW-0406">Ion transport</keyword>
<evidence type="ECO:0000313" key="9">
    <source>
        <dbReference type="EMBL" id="GAA4416639.1"/>
    </source>
</evidence>
<keyword evidence="6 8" id="KW-0139">CF(1)</keyword>
<protein>
    <recommendedName>
        <fullName evidence="8">ATP synthase subunit delta</fullName>
    </recommendedName>
    <alternativeName>
        <fullName evidence="8">ATP synthase F(1) sector subunit delta</fullName>
    </alternativeName>
    <alternativeName>
        <fullName evidence="8">F-type ATPase subunit delta</fullName>
        <shortName evidence="8">F-ATPase subunit delta</shortName>
    </alternativeName>
</protein>
<evidence type="ECO:0000256" key="6">
    <source>
        <dbReference type="ARBA" id="ARBA00023196"/>
    </source>
</evidence>
<keyword evidence="5 8" id="KW-0472">Membrane</keyword>
<evidence type="ECO:0000256" key="3">
    <source>
        <dbReference type="ARBA" id="ARBA00022781"/>
    </source>
</evidence>
<evidence type="ECO:0000256" key="5">
    <source>
        <dbReference type="ARBA" id="ARBA00023136"/>
    </source>
</evidence>
<comment type="subcellular location">
    <subcellularLocation>
        <location evidence="8">Cell membrane</location>
        <topology evidence="8">Peripheral membrane protein</topology>
    </subcellularLocation>
    <subcellularLocation>
        <location evidence="1">Membrane</location>
    </subcellularLocation>
</comment>
<evidence type="ECO:0000256" key="4">
    <source>
        <dbReference type="ARBA" id="ARBA00023065"/>
    </source>
</evidence>
<dbReference type="Pfam" id="PF00213">
    <property type="entry name" value="OSCP"/>
    <property type="match status" value="1"/>
</dbReference>
<keyword evidence="2 8" id="KW-0813">Transport</keyword>